<evidence type="ECO:0008006" key="3">
    <source>
        <dbReference type="Google" id="ProtNLM"/>
    </source>
</evidence>
<accession>A0ABN0TC33</accession>
<sequence>MGILTGMREHLERVAVVLDEVMAETAATGALTPWEHVDWLRLHADLLDRLGAAAGPASAVSGRGELVRDQAERLADRLNGLPGADLPNGRHGTVSAFGGRPALVRVTAGDEPFERLVVAGDLDVVRVEPEA</sequence>
<dbReference type="Proteomes" id="UP001500416">
    <property type="component" value="Unassembled WGS sequence"/>
</dbReference>
<proteinExistence type="predicted"/>
<evidence type="ECO:0000313" key="1">
    <source>
        <dbReference type="EMBL" id="GAA0217888.1"/>
    </source>
</evidence>
<protein>
    <recommendedName>
        <fullName evidence="3">Mycothiol-dependent maleylpyruvate isomerase metal-binding domain-containing protein</fullName>
    </recommendedName>
</protein>
<comment type="caution">
    <text evidence="1">The sequence shown here is derived from an EMBL/GenBank/DDBJ whole genome shotgun (WGS) entry which is preliminary data.</text>
</comment>
<organism evidence="1 2">
    <name type="scientific">Saccharothrix mutabilis subsp. mutabilis</name>
    <dbReference type="NCBI Taxonomy" id="66855"/>
    <lineage>
        <taxon>Bacteria</taxon>
        <taxon>Bacillati</taxon>
        <taxon>Actinomycetota</taxon>
        <taxon>Actinomycetes</taxon>
        <taxon>Pseudonocardiales</taxon>
        <taxon>Pseudonocardiaceae</taxon>
        <taxon>Saccharothrix</taxon>
    </lineage>
</organism>
<keyword evidence="2" id="KW-1185">Reference proteome</keyword>
<gene>
    <name evidence="1" type="ORF">GCM10010492_14650</name>
</gene>
<dbReference type="EMBL" id="BAAABU010000002">
    <property type="protein sequence ID" value="GAA0217888.1"/>
    <property type="molecule type" value="Genomic_DNA"/>
</dbReference>
<name>A0ABN0TC33_9PSEU</name>
<reference evidence="1 2" key="1">
    <citation type="journal article" date="2019" name="Int. J. Syst. Evol. Microbiol.">
        <title>The Global Catalogue of Microorganisms (GCM) 10K type strain sequencing project: providing services to taxonomists for standard genome sequencing and annotation.</title>
        <authorList>
            <consortium name="The Broad Institute Genomics Platform"/>
            <consortium name="The Broad Institute Genome Sequencing Center for Infectious Disease"/>
            <person name="Wu L."/>
            <person name="Ma J."/>
        </authorList>
    </citation>
    <scope>NUCLEOTIDE SEQUENCE [LARGE SCALE GENOMIC DNA]</scope>
    <source>
        <strain evidence="1 2">JCM 3380</strain>
    </source>
</reference>
<evidence type="ECO:0000313" key="2">
    <source>
        <dbReference type="Proteomes" id="UP001500416"/>
    </source>
</evidence>